<accession>A0A7J8UTU5</accession>
<reference evidence="1 2" key="1">
    <citation type="journal article" date="2019" name="Genome Biol. Evol.">
        <title>Insights into the evolution of the New World diploid cottons (Gossypium, subgenus Houzingenia) based on genome sequencing.</title>
        <authorList>
            <person name="Grover C.E."/>
            <person name="Arick M.A. 2nd"/>
            <person name="Thrash A."/>
            <person name="Conover J.L."/>
            <person name="Sanders W.S."/>
            <person name="Peterson D.G."/>
            <person name="Frelichowski J.E."/>
            <person name="Scheffler J.A."/>
            <person name="Scheffler B.E."/>
            <person name="Wendel J.F."/>
        </authorList>
    </citation>
    <scope>NUCLEOTIDE SEQUENCE [LARGE SCALE GENOMIC DNA]</scope>
    <source>
        <strain evidence="1">57</strain>
        <tissue evidence="1">Leaf</tissue>
    </source>
</reference>
<dbReference type="EMBL" id="JABFAB010000007">
    <property type="protein sequence ID" value="MBA0653659.1"/>
    <property type="molecule type" value="Genomic_DNA"/>
</dbReference>
<comment type="caution">
    <text evidence="1">The sequence shown here is derived from an EMBL/GenBank/DDBJ whole genome shotgun (WGS) entry which is preliminary data.</text>
</comment>
<feature type="non-terminal residue" evidence="1">
    <location>
        <position position="29"/>
    </location>
</feature>
<dbReference type="Proteomes" id="UP000593573">
    <property type="component" value="Unassembled WGS sequence"/>
</dbReference>
<evidence type="ECO:0000313" key="2">
    <source>
        <dbReference type="Proteomes" id="UP000593573"/>
    </source>
</evidence>
<organism evidence="1 2">
    <name type="scientific">Gossypium klotzschianum</name>
    <dbReference type="NCBI Taxonomy" id="34286"/>
    <lineage>
        <taxon>Eukaryota</taxon>
        <taxon>Viridiplantae</taxon>
        <taxon>Streptophyta</taxon>
        <taxon>Embryophyta</taxon>
        <taxon>Tracheophyta</taxon>
        <taxon>Spermatophyta</taxon>
        <taxon>Magnoliopsida</taxon>
        <taxon>eudicotyledons</taxon>
        <taxon>Gunneridae</taxon>
        <taxon>Pentapetalae</taxon>
        <taxon>rosids</taxon>
        <taxon>malvids</taxon>
        <taxon>Malvales</taxon>
        <taxon>Malvaceae</taxon>
        <taxon>Malvoideae</taxon>
        <taxon>Gossypium</taxon>
    </lineage>
</organism>
<proteinExistence type="predicted"/>
<sequence length="29" mass="3299">MLIQENAKKVFLTLCEVEGLTKDKCFLAL</sequence>
<protein>
    <submittedName>
        <fullName evidence="1">Uncharacterized protein</fullName>
    </submittedName>
</protein>
<keyword evidence="2" id="KW-1185">Reference proteome</keyword>
<evidence type="ECO:0000313" key="1">
    <source>
        <dbReference type="EMBL" id="MBA0653659.1"/>
    </source>
</evidence>
<dbReference type="AlphaFoldDB" id="A0A7J8UTU5"/>
<gene>
    <name evidence="1" type="ORF">Goklo_020805</name>
</gene>
<name>A0A7J8UTU5_9ROSI</name>
<dbReference type="OrthoDB" id="994021at2759"/>